<protein>
    <submittedName>
        <fullName evidence="1">Uncharacterized protein</fullName>
    </submittedName>
</protein>
<evidence type="ECO:0000313" key="2">
    <source>
        <dbReference type="Proteomes" id="UP000644507"/>
    </source>
</evidence>
<gene>
    <name evidence="1" type="ORF">GCM10007100_15810</name>
</gene>
<reference evidence="1" key="2">
    <citation type="submission" date="2020-09" db="EMBL/GenBank/DDBJ databases">
        <authorList>
            <person name="Sun Q."/>
            <person name="Kim S."/>
        </authorList>
    </citation>
    <scope>NUCLEOTIDE SEQUENCE</scope>
    <source>
        <strain evidence="1">KCTC 12988</strain>
    </source>
</reference>
<sequence>MSGLAKNADFNRLGIRFTQWFEQDPLAACAAFSELPKDGLRNSLRYKYLFKPLEESEFDFIGDLDAWRAIHSIDPESSVNVLVDKIGKLGDLSLLQTALSELPDWFENDSYGFSLGQTWPFERREELLAALPPEHWHAVILPLVSNTDPEVGLDWLLSVFRAQTTPQMVRGNLVARMDWVGEMIQNSNRSPEERAALRAEFEGESSSSMGKIVAGDVSRFLRGEEDRFYQFHTGNVGASALLDELLKHRSSLEGHEDEVRSKVFAHLAETNLHLALELYENDSLETVDDQKLRAAREAFHGVNPEKFLQLMQSVGPGNEEMLEVWKGKTESNLERYGEDYLSWLRSLPEEPQKWLALEAVVEMGQERYPELVEDAQLQIQNR</sequence>
<organism evidence="1 2">
    <name type="scientific">Roseibacillus persicicus</name>
    <dbReference type="NCBI Taxonomy" id="454148"/>
    <lineage>
        <taxon>Bacteria</taxon>
        <taxon>Pseudomonadati</taxon>
        <taxon>Verrucomicrobiota</taxon>
        <taxon>Verrucomicrobiia</taxon>
        <taxon>Verrucomicrobiales</taxon>
        <taxon>Verrucomicrobiaceae</taxon>
        <taxon>Roseibacillus</taxon>
    </lineage>
</organism>
<reference evidence="1" key="1">
    <citation type="journal article" date="2014" name="Int. J. Syst. Evol. Microbiol.">
        <title>Complete genome sequence of Corynebacterium casei LMG S-19264T (=DSM 44701T), isolated from a smear-ripened cheese.</title>
        <authorList>
            <consortium name="US DOE Joint Genome Institute (JGI-PGF)"/>
            <person name="Walter F."/>
            <person name="Albersmeier A."/>
            <person name="Kalinowski J."/>
            <person name="Ruckert C."/>
        </authorList>
    </citation>
    <scope>NUCLEOTIDE SEQUENCE</scope>
    <source>
        <strain evidence="1">KCTC 12988</strain>
    </source>
</reference>
<name>A0A918WK84_9BACT</name>
<dbReference type="EMBL" id="BMXI01000005">
    <property type="protein sequence ID" value="GHC50512.1"/>
    <property type="molecule type" value="Genomic_DNA"/>
</dbReference>
<dbReference type="Proteomes" id="UP000644507">
    <property type="component" value="Unassembled WGS sequence"/>
</dbReference>
<dbReference type="AlphaFoldDB" id="A0A918WK84"/>
<keyword evidence="2" id="KW-1185">Reference proteome</keyword>
<evidence type="ECO:0000313" key="1">
    <source>
        <dbReference type="EMBL" id="GHC50512.1"/>
    </source>
</evidence>
<comment type="caution">
    <text evidence="1">The sequence shown here is derived from an EMBL/GenBank/DDBJ whole genome shotgun (WGS) entry which is preliminary data.</text>
</comment>
<accession>A0A918WK84</accession>
<proteinExistence type="predicted"/>